<gene>
    <name evidence="1" type="ORF">G7Y89_g1903</name>
</gene>
<evidence type="ECO:0000313" key="1">
    <source>
        <dbReference type="EMBL" id="KAF4636181.1"/>
    </source>
</evidence>
<dbReference type="OrthoDB" id="3554464at2759"/>
<evidence type="ECO:0000313" key="2">
    <source>
        <dbReference type="Proteomes" id="UP000566819"/>
    </source>
</evidence>
<dbReference type="Proteomes" id="UP000566819">
    <property type="component" value="Unassembled WGS sequence"/>
</dbReference>
<sequence>MIRLVVRDAYDRRARRIRVIKHPTTNIYGLEKPSRLTRIVYAVYAARLSRTSTTTLSLSTRDTNLDIRKLTGFFRKKGTGEEEPTTRVSPKSFTITPLTVYSAFALEDRDILYITINQAPSIEDIINGPIRDHRHYTVGADEAIVKIVSSGQVLLIELAVVLIATATPTPSPSFLLDFYAVLSSNGYDDKFIPIVFTYNEEEPKFRVINISIVFKGSNNYGFYLKLSNRLDIVARLARGDINMPNYNGFLIYIQVLKAKFEVAVYELLRLELNILASYLLYYRILV</sequence>
<name>A0A8H4RVG8_9HELO</name>
<dbReference type="EMBL" id="JAAMPI010000078">
    <property type="protein sequence ID" value="KAF4636181.1"/>
    <property type="molecule type" value="Genomic_DNA"/>
</dbReference>
<accession>A0A8H4RVG8</accession>
<reference evidence="1 2" key="1">
    <citation type="submission" date="2020-03" db="EMBL/GenBank/DDBJ databases">
        <title>Draft Genome Sequence of Cudoniella acicularis.</title>
        <authorList>
            <person name="Buettner E."/>
            <person name="Kellner H."/>
        </authorList>
    </citation>
    <scope>NUCLEOTIDE SEQUENCE [LARGE SCALE GENOMIC DNA]</scope>
    <source>
        <strain evidence="1 2">DSM 108380</strain>
    </source>
</reference>
<comment type="caution">
    <text evidence="1">The sequence shown here is derived from an EMBL/GenBank/DDBJ whole genome shotgun (WGS) entry which is preliminary data.</text>
</comment>
<dbReference type="AlphaFoldDB" id="A0A8H4RVG8"/>
<proteinExistence type="predicted"/>
<organism evidence="1 2">
    <name type="scientific">Cudoniella acicularis</name>
    <dbReference type="NCBI Taxonomy" id="354080"/>
    <lineage>
        <taxon>Eukaryota</taxon>
        <taxon>Fungi</taxon>
        <taxon>Dikarya</taxon>
        <taxon>Ascomycota</taxon>
        <taxon>Pezizomycotina</taxon>
        <taxon>Leotiomycetes</taxon>
        <taxon>Helotiales</taxon>
        <taxon>Tricladiaceae</taxon>
        <taxon>Cudoniella</taxon>
    </lineage>
</organism>
<protein>
    <submittedName>
        <fullName evidence="1">Uncharacterized protein</fullName>
    </submittedName>
</protein>
<keyword evidence="2" id="KW-1185">Reference proteome</keyword>